<dbReference type="Proteomes" id="UP000886523">
    <property type="component" value="Unassembled WGS sequence"/>
</dbReference>
<name>A0A9P6AK05_9AGAM</name>
<dbReference type="AlphaFoldDB" id="A0A9P6AK05"/>
<proteinExistence type="predicted"/>
<sequence length="53" mass="5612">MSLAISVTHADAHPHPQYSLPLPNSKFPGASSPCVLAMHMRMLLISSGISVLV</sequence>
<reference evidence="1" key="1">
    <citation type="journal article" date="2020" name="Nat. Commun.">
        <title>Large-scale genome sequencing of mycorrhizal fungi provides insights into the early evolution of symbiotic traits.</title>
        <authorList>
            <person name="Miyauchi S."/>
            <person name="Kiss E."/>
            <person name="Kuo A."/>
            <person name="Drula E."/>
            <person name="Kohler A."/>
            <person name="Sanchez-Garcia M."/>
            <person name="Morin E."/>
            <person name="Andreopoulos B."/>
            <person name="Barry K.W."/>
            <person name="Bonito G."/>
            <person name="Buee M."/>
            <person name="Carver A."/>
            <person name="Chen C."/>
            <person name="Cichocki N."/>
            <person name="Clum A."/>
            <person name="Culley D."/>
            <person name="Crous P.W."/>
            <person name="Fauchery L."/>
            <person name="Girlanda M."/>
            <person name="Hayes R.D."/>
            <person name="Keri Z."/>
            <person name="LaButti K."/>
            <person name="Lipzen A."/>
            <person name="Lombard V."/>
            <person name="Magnuson J."/>
            <person name="Maillard F."/>
            <person name="Murat C."/>
            <person name="Nolan M."/>
            <person name="Ohm R.A."/>
            <person name="Pangilinan J."/>
            <person name="Pereira M.F."/>
            <person name="Perotto S."/>
            <person name="Peter M."/>
            <person name="Pfister S."/>
            <person name="Riley R."/>
            <person name="Sitrit Y."/>
            <person name="Stielow J.B."/>
            <person name="Szollosi G."/>
            <person name="Zifcakova L."/>
            <person name="Stursova M."/>
            <person name="Spatafora J.W."/>
            <person name="Tedersoo L."/>
            <person name="Vaario L.M."/>
            <person name="Yamada A."/>
            <person name="Yan M."/>
            <person name="Wang P."/>
            <person name="Xu J."/>
            <person name="Bruns T."/>
            <person name="Baldrian P."/>
            <person name="Vilgalys R."/>
            <person name="Dunand C."/>
            <person name="Henrissat B."/>
            <person name="Grigoriev I.V."/>
            <person name="Hibbett D."/>
            <person name="Nagy L.G."/>
            <person name="Martin F.M."/>
        </authorList>
    </citation>
    <scope>NUCLEOTIDE SEQUENCE</scope>
    <source>
        <strain evidence="1">UP504</strain>
    </source>
</reference>
<feature type="non-terminal residue" evidence="1">
    <location>
        <position position="53"/>
    </location>
</feature>
<organism evidence="1 2">
    <name type="scientific">Hydnum rufescens UP504</name>
    <dbReference type="NCBI Taxonomy" id="1448309"/>
    <lineage>
        <taxon>Eukaryota</taxon>
        <taxon>Fungi</taxon>
        <taxon>Dikarya</taxon>
        <taxon>Basidiomycota</taxon>
        <taxon>Agaricomycotina</taxon>
        <taxon>Agaricomycetes</taxon>
        <taxon>Cantharellales</taxon>
        <taxon>Hydnaceae</taxon>
        <taxon>Hydnum</taxon>
    </lineage>
</organism>
<dbReference type="EMBL" id="MU129119">
    <property type="protein sequence ID" value="KAF9506236.1"/>
    <property type="molecule type" value="Genomic_DNA"/>
</dbReference>
<gene>
    <name evidence="1" type="ORF">BS47DRAFT_1352984</name>
</gene>
<comment type="caution">
    <text evidence="1">The sequence shown here is derived from an EMBL/GenBank/DDBJ whole genome shotgun (WGS) entry which is preliminary data.</text>
</comment>
<evidence type="ECO:0000313" key="1">
    <source>
        <dbReference type="EMBL" id="KAF9506236.1"/>
    </source>
</evidence>
<evidence type="ECO:0000313" key="2">
    <source>
        <dbReference type="Proteomes" id="UP000886523"/>
    </source>
</evidence>
<protein>
    <submittedName>
        <fullName evidence="1">Uncharacterized protein</fullName>
    </submittedName>
</protein>
<accession>A0A9P6AK05</accession>
<keyword evidence="2" id="KW-1185">Reference proteome</keyword>